<feature type="compositionally biased region" description="Polar residues" evidence="1">
    <location>
        <begin position="9"/>
        <end position="27"/>
    </location>
</feature>
<accession>A0A814LAY3</accession>
<organism evidence="3 5">
    <name type="scientific">Adineta steineri</name>
    <dbReference type="NCBI Taxonomy" id="433720"/>
    <lineage>
        <taxon>Eukaryota</taxon>
        <taxon>Metazoa</taxon>
        <taxon>Spiralia</taxon>
        <taxon>Gnathifera</taxon>
        <taxon>Rotifera</taxon>
        <taxon>Eurotatoria</taxon>
        <taxon>Bdelloidea</taxon>
        <taxon>Adinetida</taxon>
        <taxon>Adinetidae</taxon>
        <taxon>Adineta</taxon>
    </lineage>
</organism>
<evidence type="ECO:0000313" key="5">
    <source>
        <dbReference type="Proteomes" id="UP000663845"/>
    </source>
</evidence>
<dbReference type="SUPFAM" id="SSF56672">
    <property type="entry name" value="DNA/RNA polymerases"/>
    <property type="match status" value="1"/>
</dbReference>
<reference evidence="3" key="1">
    <citation type="submission" date="2021-02" db="EMBL/GenBank/DDBJ databases">
        <authorList>
            <person name="Nowell W R."/>
        </authorList>
    </citation>
    <scope>NUCLEOTIDE SEQUENCE</scope>
</reference>
<evidence type="ECO:0000259" key="2">
    <source>
        <dbReference type="PROSITE" id="PS50878"/>
    </source>
</evidence>
<protein>
    <recommendedName>
        <fullName evidence="2">Reverse transcriptase domain-containing protein</fullName>
    </recommendedName>
</protein>
<dbReference type="InterPro" id="IPR043502">
    <property type="entry name" value="DNA/RNA_pol_sf"/>
</dbReference>
<dbReference type="PANTHER" id="PTHR36688:SF2">
    <property type="entry name" value="ENDONUCLEASE_EXONUCLEASE_PHOSPHATASE DOMAIN-CONTAINING PROTEIN"/>
    <property type="match status" value="1"/>
</dbReference>
<dbReference type="InterPro" id="IPR052560">
    <property type="entry name" value="RdDP_mobile_element"/>
</dbReference>
<dbReference type="InterPro" id="IPR036691">
    <property type="entry name" value="Endo/exonu/phosph_ase_sf"/>
</dbReference>
<feature type="compositionally biased region" description="Polar residues" evidence="1">
    <location>
        <begin position="41"/>
        <end position="51"/>
    </location>
</feature>
<dbReference type="Pfam" id="PF00078">
    <property type="entry name" value="RVT_1"/>
    <property type="match status" value="1"/>
</dbReference>
<evidence type="ECO:0000313" key="3">
    <source>
        <dbReference type="EMBL" id="CAF1060945.1"/>
    </source>
</evidence>
<dbReference type="GO" id="GO:0003824">
    <property type="term" value="F:catalytic activity"/>
    <property type="evidence" value="ECO:0007669"/>
    <property type="project" value="InterPro"/>
</dbReference>
<dbReference type="EMBL" id="CAJOAZ010003656">
    <property type="protein sequence ID" value="CAF4020964.1"/>
    <property type="molecule type" value="Genomic_DNA"/>
</dbReference>
<dbReference type="EMBL" id="CAJNOG010000193">
    <property type="protein sequence ID" value="CAF1060945.1"/>
    <property type="molecule type" value="Genomic_DNA"/>
</dbReference>
<dbReference type="Pfam" id="PF14529">
    <property type="entry name" value="Exo_endo_phos_2"/>
    <property type="match status" value="1"/>
</dbReference>
<dbReference type="Proteomes" id="UP000663845">
    <property type="component" value="Unassembled WGS sequence"/>
</dbReference>
<feature type="region of interest" description="Disordered" evidence="1">
    <location>
        <begin position="1"/>
        <end position="69"/>
    </location>
</feature>
<evidence type="ECO:0000256" key="1">
    <source>
        <dbReference type="SAM" id="MobiDB-lite"/>
    </source>
</evidence>
<dbReference type="InterPro" id="IPR005135">
    <property type="entry name" value="Endo/exonuclease/phosphatase"/>
</dbReference>
<evidence type="ECO:0000313" key="4">
    <source>
        <dbReference type="EMBL" id="CAF4020964.1"/>
    </source>
</evidence>
<dbReference type="Gene3D" id="3.60.10.10">
    <property type="entry name" value="Endonuclease/exonuclease/phosphatase"/>
    <property type="match status" value="1"/>
</dbReference>
<dbReference type="InterPro" id="IPR000477">
    <property type="entry name" value="RT_dom"/>
</dbReference>
<proteinExistence type="predicted"/>
<feature type="domain" description="Reverse transcriptase" evidence="2">
    <location>
        <begin position="1016"/>
        <end position="1277"/>
    </location>
</feature>
<name>A0A814LAY3_9BILA</name>
<sequence>MADDDESSHVINQLSYNSKTNDTPNSNKRFRTTSLDKETYRSSQSQEQILHNQNENEKTSNNNKMTSSVHEGNFPPISISFKNEPQATDRLLINDLIKWWKSQFKKDLNIIGRYGYKKCLLVFANDLESFDFLIQKLHWPKKIQQLEYEMKLPKVFPPDFSIVVQHFPKNWDEQEINEEVKEKYASLVKLTRLYGRNNSTLNSVRADFRSLQQVKSILQEKFSCIGQMKLPVKIYYQPVRVRKCMKCFSHDHTTSSCANQRVCIRCGQQHQLDNNCQNTINCVNCNQQHYAGHPSCPVVQKKRRELAEQHKINRSKLLINASTAQYEYDNTNVSVPRGIGAAASIAPGNYLMAAKQHLNPSTQQRSSQERPVKEKEHVEQLLLALMTKIETRLSTLESTLTSQLGELEIKIDSYNDRLSALEHVAFDTLLPTIQSLIEVISAPNRTKAMKEQLALLNQTIGKVREDRKQQMNMTNNNLNIQFNNYKYTELSQQYKNLNTNTSSFQLKLGLSILEEWCWTYSREEVMDKWLQQYMEPITLPISLSLLHYNIQYFYSNQYALIDMINKYKPSIISINELGTVTPQKALEKLLFSYNIFMKEGTNTHGGAVLAIDKKLKAIPIELPQENIVAVTLINRHKTFTIASIYSPPNEPLPTATLSLLKAANKNFIIVGDFNSKHASWECPQANPKGYVLDKWLDENDLTVHNPGMITSLRSDTTIDLIISTEPETNVQCKALPYKCSDHYPVLAEFLNIELQQTSSYVPKTYWDVYQTILLIIYNEMEKKSYESTTDSFKWFEMFQKLLNALKHRVTIWHKNSRQRPTLSPSLRILIKHKHYLQNRYRHSRLGADRLRLRSWEKLLHREFQQFKADNWRKFMSNVASPNPMTFWKSIKVLNKKKSTQFSAITKDNNTTLKSTKEITDHLFEHFSARFAPPTTDVNNTTDREAQEVWDRLSQADPDCIYRAWCRSDLKFDAADVKKVIAAMKTKNSTGFDLVSNRMVKILPQNYMKLLADSYNKLFEKAYWGVSWKQARTVCFNKSNSPAPTTNQLRPISLLPIFGKIYERLFLLKFNLWIKKMNILPWQQSGARPHLSTMTRVNHLLENVTQSLTVNTFTPVIYIDFLQAFDMLWNQGIIYKLYKLHCPDEYLFWLINYFTNRSLIIDYDGCHSAKINIKRGAPQGSVLGPIVYIIAYYDLPQIFERPENVHVYVDDLAIAYVPSLYLSRRKQIEDIERIMNRALDKLLQYSIKWHQPVNVNKTEYVTYHRAVQSPKTLHQSSILYGSYNPHH</sequence>
<dbReference type="Proteomes" id="UP000663844">
    <property type="component" value="Unassembled WGS sequence"/>
</dbReference>
<dbReference type="PROSITE" id="PS50878">
    <property type="entry name" value="RT_POL"/>
    <property type="match status" value="1"/>
</dbReference>
<dbReference type="PANTHER" id="PTHR36688">
    <property type="entry name" value="ENDO/EXONUCLEASE/PHOSPHATASE DOMAIN-CONTAINING PROTEIN"/>
    <property type="match status" value="1"/>
</dbReference>
<comment type="caution">
    <text evidence="3">The sequence shown here is derived from an EMBL/GenBank/DDBJ whole genome shotgun (WGS) entry which is preliminary data.</text>
</comment>
<gene>
    <name evidence="3" type="ORF">JYZ213_LOCUS19215</name>
    <name evidence="4" type="ORF">OXD698_LOCUS30696</name>
</gene>
<dbReference type="SUPFAM" id="SSF56219">
    <property type="entry name" value="DNase I-like"/>
    <property type="match status" value="1"/>
</dbReference>